<dbReference type="GO" id="GO:0016301">
    <property type="term" value="F:kinase activity"/>
    <property type="evidence" value="ECO:0007669"/>
    <property type="project" value="UniProtKB-KW"/>
</dbReference>
<dbReference type="Pfam" id="PF00069">
    <property type="entry name" value="Pkinase"/>
    <property type="match status" value="1"/>
</dbReference>
<comment type="caution">
    <text evidence="2">The sequence shown here is derived from an EMBL/GenBank/DDBJ whole genome shotgun (WGS) entry which is preliminary data.</text>
</comment>
<dbReference type="SUPFAM" id="SSF56112">
    <property type="entry name" value="Protein kinase-like (PK-like)"/>
    <property type="match status" value="1"/>
</dbReference>
<sequence length="366" mass="41722">MRVLDTLRNQHVLDKVLSEGGQGKVYQTLDKDVLVKVAGKNGQELTQEEDIKAFCQIVQNLIRMPIPRDIPVVLPLALLQDRAGYVMPSLTSLKSLGAILKEGSAIIGTKLKNIHPFWAKFFQERMDLQTLFTYYIQTGGARLRLKLLARLAAVLFRLHAHGLIYGDLSKGNVLFEDQNKEHPSVYLIDADNISYVQKEAMGTYPYQPPEFFRGQTNSMESDIYTFGIVAYWLLTTNHPFLDGVQATESDWQQCAWVEDRTDTSNIKTPLLKLSYILSQEREELFHLLFEKGKDNPKSRPSLALFAQALELSALSCLECARCGMHYKEELEICPYCDAPKPKRLCATSYFFHQEQHGRVYAKFTLC</sequence>
<evidence type="ECO:0000313" key="3">
    <source>
        <dbReference type="Proteomes" id="UP001595783"/>
    </source>
</evidence>
<organism evidence="2 3">
    <name type="scientific">Helicobacter baculiformis</name>
    <dbReference type="NCBI Taxonomy" id="427351"/>
    <lineage>
        <taxon>Bacteria</taxon>
        <taxon>Pseudomonadati</taxon>
        <taxon>Campylobacterota</taxon>
        <taxon>Epsilonproteobacteria</taxon>
        <taxon>Campylobacterales</taxon>
        <taxon>Helicobacteraceae</taxon>
        <taxon>Helicobacter</taxon>
    </lineage>
</organism>
<evidence type="ECO:0000259" key="1">
    <source>
        <dbReference type="PROSITE" id="PS50011"/>
    </source>
</evidence>
<dbReference type="PROSITE" id="PS50011">
    <property type="entry name" value="PROTEIN_KINASE_DOM"/>
    <property type="match status" value="1"/>
</dbReference>
<reference evidence="3" key="1">
    <citation type="journal article" date="2019" name="Int. J. Syst. Evol. Microbiol.">
        <title>The Global Catalogue of Microorganisms (GCM) 10K type strain sequencing project: providing services to taxonomists for standard genome sequencing and annotation.</title>
        <authorList>
            <consortium name="The Broad Institute Genomics Platform"/>
            <consortium name="The Broad Institute Genome Sequencing Center for Infectious Disease"/>
            <person name="Wu L."/>
            <person name="Ma J."/>
        </authorList>
    </citation>
    <scope>NUCLEOTIDE SEQUENCE [LARGE SCALE GENOMIC DNA]</scope>
    <source>
        <strain evidence="3">CCUG 53816</strain>
    </source>
</reference>
<dbReference type="InterPro" id="IPR000719">
    <property type="entry name" value="Prot_kinase_dom"/>
</dbReference>
<keyword evidence="2" id="KW-0418">Kinase</keyword>
<proteinExistence type="predicted"/>
<evidence type="ECO:0000313" key="2">
    <source>
        <dbReference type="EMBL" id="MFC3848295.1"/>
    </source>
</evidence>
<dbReference type="Gene3D" id="1.10.510.10">
    <property type="entry name" value="Transferase(Phosphotransferase) domain 1"/>
    <property type="match status" value="1"/>
</dbReference>
<keyword evidence="3" id="KW-1185">Reference proteome</keyword>
<gene>
    <name evidence="2" type="ORF">ACFOPX_07185</name>
</gene>
<name>A0ABV7ZMC7_9HELI</name>
<accession>A0ABV7ZMC7</accession>
<dbReference type="SMART" id="SM00220">
    <property type="entry name" value="S_TKc"/>
    <property type="match status" value="1"/>
</dbReference>
<dbReference type="PANTHER" id="PTHR44329">
    <property type="entry name" value="SERINE/THREONINE-PROTEIN KINASE TNNI3K-RELATED"/>
    <property type="match status" value="1"/>
</dbReference>
<dbReference type="RefSeq" id="WP_382262763.1">
    <property type="nucleotide sequence ID" value="NZ_JBHRZO010000049.1"/>
</dbReference>
<dbReference type="InterPro" id="IPR051681">
    <property type="entry name" value="Ser/Thr_Kinases-Pseudokinases"/>
</dbReference>
<feature type="domain" description="Protein kinase" evidence="1">
    <location>
        <begin position="11"/>
        <end position="314"/>
    </location>
</feature>
<dbReference type="InterPro" id="IPR011009">
    <property type="entry name" value="Kinase-like_dom_sf"/>
</dbReference>
<dbReference type="InterPro" id="IPR008266">
    <property type="entry name" value="Tyr_kinase_AS"/>
</dbReference>
<protein>
    <submittedName>
        <fullName evidence="2">Protein kinase</fullName>
    </submittedName>
</protein>
<keyword evidence="2" id="KW-0808">Transferase</keyword>
<dbReference type="EMBL" id="JBHRZO010000049">
    <property type="protein sequence ID" value="MFC3848295.1"/>
    <property type="molecule type" value="Genomic_DNA"/>
</dbReference>
<dbReference type="Proteomes" id="UP001595783">
    <property type="component" value="Unassembled WGS sequence"/>
</dbReference>
<feature type="non-terminal residue" evidence="2">
    <location>
        <position position="366"/>
    </location>
</feature>
<dbReference type="PROSITE" id="PS00109">
    <property type="entry name" value="PROTEIN_KINASE_TYR"/>
    <property type="match status" value="1"/>
</dbReference>